<dbReference type="PANTHER" id="PTHR12829:SF4">
    <property type="entry name" value="N(6)-ADENINE-SPECIFIC METHYLTRANSFERASE METTL4"/>
    <property type="match status" value="1"/>
</dbReference>
<proteinExistence type="inferred from homology"/>
<dbReference type="WBParaSite" id="TMUE_2000009486.1">
    <property type="protein sequence ID" value="TMUE_2000009486.1"/>
    <property type="gene ID" value="WBGene00288237"/>
</dbReference>
<evidence type="ECO:0000313" key="2">
    <source>
        <dbReference type="Proteomes" id="UP000046395"/>
    </source>
</evidence>
<dbReference type="PROSITE" id="PS00092">
    <property type="entry name" value="N6_MTASE"/>
    <property type="match status" value="1"/>
</dbReference>
<dbReference type="GO" id="GO:0008168">
    <property type="term" value="F:methyltransferase activity"/>
    <property type="evidence" value="ECO:0007669"/>
    <property type="project" value="InterPro"/>
</dbReference>
<sequence>MAVVHSSEDGWLLDERSFYCKIYKEFGRTYNPNLYAINGPFLNESQFKALKQREDAAAPRRRKRKQKHYSNSSSDLRAEFANFVAQKSCSLIEVGLQCSYFQASPCTTVQDNNLDAKQAQACFVSVLKTYSLEDNGNDLALASVSASVQFHANQNPSCAKSTWNGYDILLPPSSEFAVGDVKPAVCQLANEGKKYDLIVIDPPWDNRSVRRKRSYSTSKESDLQDLNLDMLLDSNGLLVIWITNNQRIMNYVSEYLLPFWRMQVIGIWHWLKVTQRGKPVHPYNIHYKLPFENLFVACSQNSQIACRVPKKRVIVSIPCSISSRKPPLNDVLSAYLRPSYLTLELFARGLLPRTTSVGRQAIAFQAASLFVDLD</sequence>
<dbReference type="InterPro" id="IPR029063">
    <property type="entry name" value="SAM-dependent_MTases_sf"/>
</dbReference>
<dbReference type="SUPFAM" id="SSF53335">
    <property type="entry name" value="S-adenosyl-L-methionine-dependent methyltransferases"/>
    <property type="match status" value="1"/>
</dbReference>
<dbReference type="GO" id="GO:0005634">
    <property type="term" value="C:nucleus"/>
    <property type="evidence" value="ECO:0007669"/>
    <property type="project" value="TreeGrafter"/>
</dbReference>
<dbReference type="GO" id="GO:0032259">
    <property type="term" value="P:methylation"/>
    <property type="evidence" value="ECO:0007669"/>
    <property type="project" value="InterPro"/>
</dbReference>
<organism evidence="2 3">
    <name type="scientific">Trichuris muris</name>
    <name type="common">Mouse whipworm</name>
    <dbReference type="NCBI Taxonomy" id="70415"/>
    <lineage>
        <taxon>Eukaryota</taxon>
        <taxon>Metazoa</taxon>
        <taxon>Ecdysozoa</taxon>
        <taxon>Nematoda</taxon>
        <taxon>Enoplea</taxon>
        <taxon>Dorylaimia</taxon>
        <taxon>Trichinellida</taxon>
        <taxon>Trichuridae</taxon>
        <taxon>Trichuris</taxon>
    </lineage>
</organism>
<name>A0A5S6QQ71_TRIMR</name>
<dbReference type="GO" id="GO:0003676">
    <property type="term" value="F:nucleic acid binding"/>
    <property type="evidence" value="ECO:0007669"/>
    <property type="project" value="InterPro"/>
</dbReference>
<reference evidence="3" key="1">
    <citation type="submission" date="2019-12" db="UniProtKB">
        <authorList>
            <consortium name="WormBaseParasite"/>
        </authorList>
    </citation>
    <scope>IDENTIFICATION</scope>
</reference>
<comment type="similarity">
    <text evidence="1">Belongs to the MT-A70-like family.</text>
</comment>
<dbReference type="PANTHER" id="PTHR12829">
    <property type="entry name" value="N6-ADENOSINE-METHYLTRANSFERASE"/>
    <property type="match status" value="1"/>
</dbReference>
<dbReference type="Proteomes" id="UP000046395">
    <property type="component" value="Unassembled WGS sequence"/>
</dbReference>
<evidence type="ECO:0000313" key="3">
    <source>
        <dbReference type="WBParaSite" id="TMUE_2000009486.1"/>
    </source>
</evidence>
<dbReference type="InterPro" id="IPR002052">
    <property type="entry name" value="DNA_methylase_N6_adenine_CS"/>
</dbReference>
<dbReference type="STRING" id="70415.A0A5S6QQ71"/>
<dbReference type="PROSITE" id="PS51143">
    <property type="entry name" value="MT_A70"/>
    <property type="match status" value="1"/>
</dbReference>
<accession>A0A5S6QQ71</accession>
<evidence type="ECO:0000256" key="1">
    <source>
        <dbReference type="PROSITE-ProRule" id="PRU00489"/>
    </source>
</evidence>
<protein>
    <submittedName>
        <fullName evidence="3">Methyltransferase-like protein 4</fullName>
    </submittedName>
</protein>
<dbReference type="Gene3D" id="3.40.50.150">
    <property type="entry name" value="Vaccinia Virus protein VP39"/>
    <property type="match status" value="1"/>
</dbReference>
<dbReference type="InterPro" id="IPR007757">
    <property type="entry name" value="MT-A70-like"/>
</dbReference>
<keyword evidence="2" id="KW-1185">Reference proteome</keyword>
<dbReference type="Pfam" id="PF05063">
    <property type="entry name" value="MT-A70"/>
    <property type="match status" value="1"/>
</dbReference>
<dbReference type="AlphaFoldDB" id="A0A5S6QQ71"/>